<name>A0ACB8VYH4_9TELE</name>
<evidence type="ECO:0000313" key="2">
    <source>
        <dbReference type="Proteomes" id="UP000831701"/>
    </source>
</evidence>
<reference evidence="1" key="1">
    <citation type="submission" date="2022-04" db="EMBL/GenBank/DDBJ databases">
        <title>Jade perch genome.</title>
        <authorList>
            <person name="Chao B."/>
        </authorList>
    </citation>
    <scope>NUCLEOTIDE SEQUENCE</scope>
    <source>
        <strain evidence="1">CB-2022</strain>
    </source>
</reference>
<comment type="caution">
    <text evidence="1">The sequence shown here is derived from an EMBL/GenBank/DDBJ whole genome shotgun (WGS) entry which is preliminary data.</text>
</comment>
<keyword evidence="2" id="KW-1185">Reference proteome</keyword>
<organism evidence="1 2">
    <name type="scientific">Scortum barcoo</name>
    <name type="common">barcoo grunter</name>
    <dbReference type="NCBI Taxonomy" id="214431"/>
    <lineage>
        <taxon>Eukaryota</taxon>
        <taxon>Metazoa</taxon>
        <taxon>Chordata</taxon>
        <taxon>Craniata</taxon>
        <taxon>Vertebrata</taxon>
        <taxon>Euteleostomi</taxon>
        <taxon>Actinopterygii</taxon>
        <taxon>Neopterygii</taxon>
        <taxon>Teleostei</taxon>
        <taxon>Neoteleostei</taxon>
        <taxon>Acanthomorphata</taxon>
        <taxon>Eupercaria</taxon>
        <taxon>Centrarchiformes</taxon>
        <taxon>Terapontoidei</taxon>
        <taxon>Terapontidae</taxon>
        <taxon>Scortum</taxon>
    </lineage>
</organism>
<protein>
    <submittedName>
        <fullName evidence="1">Uncharacterized protein</fullName>
    </submittedName>
</protein>
<dbReference type="Proteomes" id="UP000831701">
    <property type="component" value="Chromosome 16"/>
</dbReference>
<evidence type="ECO:0000313" key="1">
    <source>
        <dbReference type="EMBL" id="KAI3360495.1"/>
    </source>
</evidence>
<dbReference type="EMBL" id="CM041546">
    <property type="protein sequence ID" value="KAI3360495.1"/>
    <property type="molecule type" value="Genomic_DNA"/>
</dbReference>
<gene>
    <name evidence="1" type="ORF">L3Q82_002382</name>
</gene>
<sequence>MAGKDEALTKLDVGVLSAEQQEKLRQFKIKTRINNEKYLRSHPEVEVLIGDFLSDVLLKRPADIREFAAVHGMPEKTTDFRNMAKKLTTKMWNCSHISTMIKLMRNSSDSCYMQAFLAPLSWETLITQSENNINSDDYDTLLSAAKPVVQDMSFNGVNLPTKAEQQNVKKMMKLMQEVFNPMPENQRTLVAKWAKEQITQNNFNCTMKPSSESRMITIVTCKGIIYSIVSMEICKPSLKWLDMDALTTFGPYIADLAPDDVDSSPKEKLGKVQIRHKFGPQDESQPRREVPRKISRLLQLGTLACHYYAAPELSPELSKKLLSELNNCDDYNNPRIKKLKEHLVNSVMSNVSGVEALRQLDSSITLLSPKQLKEIPANNLKEVLKNLGPTVKWTKGQLHTLVKKQLGDKKCEEVSFEELKALQSVAEGLPNCVLKRVRAQDILNDTEALKNISKLMRKGQLKAMLQGLHENVDLSELVQKLPSTLLRRVSLNNLAKANITSLDQLENKILSLPQAVYLARKMYNLKKLNYTRKLHSVLQGVTCKMFENLTDSETQDMAQAIRETPQWLSKMQAGCAARKLFASLEKKRADYFKTIIEKEMDEIPTDLLIHLPPAKVKDLPDSVCSVLLDKMEVANLSSLPLRAPSRLTLTHRALLCLARKDNETDFSRLTTQDVSRLGQLLCELGPSQLRLMAPDVLKYSLQALTSCQNIPRHHIADLIQLLNQTFGDPADWSGDAMETLGPLILLDNNATSALPNKPWMKNVLIFLKTRQSHSSDALRKKLFNLITTTASNAARKKRAANSNSNNGSTSVNKVPTVELIEELGMNNVYWTAAQLETMSESTFLATVEILGNIPDYSAEQLAVLSKKATKAFGTVSQMNETVVIQLGCITQGFSNANLACLPFLLDNLEEIAHCGWNESQLESVWRGVAKYNNLTAQQLGATEMVALNRFFCGLNSSEISRLNMEAFKNAVGSMDGVQCSFKVTGQLKTLAVSAFGDPKTWTEAQVSDLGNIVAAPDCLILSFSAGLTAAELASLEPAVFSFFSQSCIPLIPPRNFAALSVAQLEALGPDNAAMVTSEQRGVLSDKQLATLEGATAGSRTQAVTPPDSGAPSLSVEGISAFMKPLLFLLTGFLLL</sequence>
<proteinExistence type="predicted"/>
<accession>A0ACB8VYH4</accession>